<accession>A0AAP2Z6V3</accession>
<evidence type="ECO:0000313" key="2">
    <source>
        <dbReference type="Proteomes" id="UP001321047"/>
    </source>
</evidence>
<gene>
    <name evidence="1" type="ORF">OB919_07375</name>
</gene>
<dbReference type="Proteomes" id="UP001321047">
    <property type="component" value="Unassembled WGS sequence"/>
</dbReference>
<name>A0AAP2Z6V3_9EURY</name>
<sequence length="123" mass="14004">MSLDWVGRETDRTDRWDRVFEGLAASPRRHLIASLTRTEPDAAVPLPDAAQPPDFAGDEDSFRIALEHRHLPKLTDARYIEWEREPFQTWRGPRFGEIASVLDALIEGDVDMQTQASSPFEEG</sequence>
<proteinExistence type="predicted"/>
<reference evidence="1 2" key="1">
    <citation type="submission" date="2022-09" db="EMBL/GenBank/DDBJ databases">
        <title>Enrichment on poylsaccharides allowed isolation of novel metabolic and taxonomic groups of Haloarchaea.</title>
        <authorList>
            <person name="Sorokin D.Y."/>
            <person name="Elcheninov A.G."/>
            <person name="Khizhniak T.V."/>
            <person name="Kolganova T.V."/>
            <person name="Kublanov I.V."/>
        </authorList>
    </citation>
    <scope>NUCLEOTIDE SEQUENCE [LARGE SCALE GENOMIC DNA]</scope>
    <source>
        <strain evidence="1 2">AArc-curdl1</strain>
    </source>
</reference>
<organism evidence="1 2">
    <name type="scientific">Natronosalvus hydrolyticus</name>
    <dbReference type="NCBI Taxonomy" id="2979988"/>
    <lineage>
        <taxon>Archaea</taxon>
        <taxon>Methanobacteriati</taxon>
        <taxon>Methanobacteriota</taxon>
        <taxon>Stenosarchaea group</taxon>
        <taxon>Halobacteria</taxon>
        <taxon>Halobacteriales</taxon>
        <taxon>Natrialbaceae</taxon>
        <taxon>Natronosalvus</taxon>
    </lineage>
</organism>
<protein>
    <submittedName>
        <fullName evidence="1">Uncharacterized protein</fullName>
    </submittedName>
</protein>
<keyword evidence="2" id="KW-1185">Reference proteome</keyword>
<comment type="caution">
    <text evidence="1">The sequence shown here is derived from an EMBL/GenBank/DDBJ whole genome shotgun (WGS) entry which is preliminary data.</text>
</comment>
<evidence type="ECO:0000313" key="1">
    <source>
        <dbReference type="EMBL" id="MCU4751802.1"/>
    </source>
</evidence>
<dbReference type="EMBL" id="JAOPJZ010000004">
    <property type="protein sequence ID" value="MCU4751802.1"/>
    <property type="molecule type" value="Genomic_DNA"/>
</dbReference>
<dbReference type="RefSeq" id="WP_342807953.1">
    <property type="nucleotide sequence ID" value="NZ_JAOPJZ010000004.1"/>
</dbReference>
<dbReference type="AlphaFoldDB" id="A0AAP2Z6V3"/>